<dbReference type="GO" id="GO:0043565">
    <property type="term" value="F:sequence-specific DNA binding"/>
    <property type="evidence" value="ECO:0007669"/>
    <property type="project" value="InterPro"/>
</dbReference>
<dbReference type="PANTHER" id="PTHR10015:SF427">
    <property type="entry name" value="HEAT SHOCK FACTOR PROTEIN"/>
    <property type="match status" value="1"/>
</dbReference>
<feature type="region of interest" description="Disordered" evidence="10">
    <location>
        <begin position="581"/>
        <end position="649"/>
    </location>
</feature>
<reference evidence="12" key="2">
    <citation type="submission" date="2021-01" db="EMBL/GenBank/DDBJ databases">
        <authorList>
            <person name="Schikora-Tamarit M.A."/>
        </authorList>
    </citation>
    <scope>NUCLEOTIDE SEQUENCE</scope>
    <source>
        <strain evidence="12">NCAIM Y.01608</strain>
    </source>
</reference>
<evidence type="ECO:0000256" key="3">
    <source>
        <dbReference type="ARBA" id="ARBA00023015"/>
    </source>
</evidence>
<sequence length="649" mass="72839">MGAFRPSVNPGEVVDQLQGSPQIEEITDKSGGNQIDSNIPNLTDNELLDPISTTTGTTPTNNTSNGLYPFPTSDVPSLGDDSNTGDHIAHTPVVTSPQSSISIKSDARHINPYANGIIGNNYYMISRFNPPASLPYYDSPQLSSGTTNSNVKSLQFKKPKPKKLQNQMSGPPKRPAFVMKLWNMVNDPSNSKYISWLPDGKAFQVSDRESFMRHVLPKYFKHNNFASFVRQLNMYGWHKIQDVNSGSLVQGEEVWQFENPNFIRGKENLLDNIVRNRSSKEEDDDIDINTLLMELESMKQKQRMIADDLSRLVQDNELLWKENYMARERHKAQSETLDKILRFLVTLYGGSSKFLESAGGAPSEFLEMASKRDAQEQQHHPHGSDFDIQQQMHQQPSSYYQPQNGNSRLMLTHRAHNNGSKSTSRDTSSSQSINNGSDASDLPIQEIRRGPENQNSEQLDGYKPYPLQGTPQFQHPLPNFQSPASMANSPRSYFPEISPQVPQSSVPATPSALSSAAPLQQDTDTHMPPEYLMGNINQQLNKQQSSIRQINDWISRLASSKLPDEINANQQPLMDDFRMDDFLLPQTPNGGVDPSLNTDDNFGEIYNPSQQESNESYTDSSSSRASTFSSKKRRDSSPSSEDKKRIKQL</sequence>
<evidence type="ECO:0000259" key="11">
    <source>
        <dbReference type="PROSITE" id="PS00434"/>
    </source>
</evidence>
<evidence type="ECO:0000256" key="5">
    <source>
        <dbReference type="ARBA" id="ARBA00023163"/>
    </source>
</evidence>
<dbReference type="GO" id="GO:0005634">
    <property type="term" value="C:nucleus"/>
    <property type="evidence" value="ECO:0007669"/>
    <property type="project" value="UniProtKB-SubCell"/>
</dbReference>
<feature type="compositionally biased region" description="Polar residues" evidence="10">
    <location>
        <begin position="30"/>
        <end position="44"/>
    </location>
</feature>
<evidence type="ECO:0000256" key="6">
    <source>
        <dbReference type="ARBA" id="ARBA00023242"/>
    </source>
</evidence>
<dbReference type="PRINTS" id="PR00056">
    <property type="entry name" value="HSFDOMAIN"/>
</dbReference>
<evidence type="ECO:0000256" key="7">
    <source>
        <dbReference type="ARBA" id="ARBA00068818"/>
    </source>
</evidence>
<feature type="region of interest" description="Disordered" evidence="10">
    <location>
        <begin position="416"/>
        <end position="529"/>
    </location>
</feature>
<feature type="compositionally biased region" description="Low complexity" evidence="10">
    <location>
        <begin position="504"/>
        <end position="518"/>
    </location>
</feature>
<keyword evidence="13" id="KW-1185">Reference proteome</keyword>
<dbReference type="InterPro" id="IPR036390">
    <property type="entry name" value="WH_DNA-bd_sf"/>
</dbReference>
<dbReference type="InterPro" id="IPR000232">
    <property type="entry name" value="HSF_DNA-bd"/>
</dbReference>
<dbReference type="FunFam" id="1.10.10.10:FF:000027">
    <property type="entry name" value="Heat shock transcription factor 1"/>
    <property type="match status" value="1"/>
</dbReference>
<dbReference type="Pfam" id="PF00447">
    <property type="entry name" value="HSF_DNA-bind"/>
    <property type="match status" value="1"/>
</dbReference>
<feature type="region of interest" description="Disordered" evidence="10">
    <location>
        <begin position="25"/>
        <end position="45"/>
    </location>
</feature>
<evidence type="ECO:0000256" key="2">
    <source>
        <dbReference type="ARBA" id="ARBA00006403"/>
    </source>
</evidence>
<evidence type="ECO:0000256" key="10">
    <source>
        <dbReference type="SAM" id="MobiDB-lite"/>
    </source>
</evidence>
<dbReference type="GO" id="GO:0003700">
    <property type="term" value="F:DNA-binding transcription factor activity"/>
    <property type="evidence" value="ECO:0007669"/>
    <property type="project" value="InterPro"/>
</dbReference>
<comment type="similarity">
    <text evidence="2 9">Belongs to the HSF family.</text>
</comment>
<dbReference type="Proteomes" id="UP000788993">
    <property type="component" value="Unassembled WGS sequence"/>
</dbReference>
<feature type="compositionally biased region" description="Low complexity" evidence="10">
    <location>
        <begin position="420"/>
        <end position="432"/>
    </location>
</feature>
<evidence type="ECO:0000256" key="1">
    <source>
        <dbReference type="ARBA" id="ARBA00004123"/>
    </source>
</evidence>
<evidence type="ECO:0000313" key="13">
    <source>
        <dbReference type="Proteomes" id="UP000788993"/>
    </source>
</evidence>
<feature type="compositionally biased region" description="Basic and acidic residues" evidence="10">
    <location>
        <begin position="640"/>
        <end position="649"/>
    </location>
</feature>
<keyword evidence="6" id="KW-0539">Nucleus</keyword>
<feature type="domain" description="HSF-type DNA-binding" evidence="11">
    <location>
        <begin position="216"/>
        <end position="240"/>
    </location>
</feature>
<proteinExistence type="inferred from homology"/>
<feature type="compositionally biased region" description="Polar residues" evidence="10">
    <location>
        <begin position="469"/>
        <end position="491"/>
    </location>
</feature>
<comment type="subcellular location">
    <subcellularLocation>
        <location evidence="1">Nucleus</location>
    </subcellularLocation>
</comment>
<name>A0A9P8PPD2_9ASCO</name>
<dbReference type="InterPro" id="IPR036388">
    <property type="entry name" value="WH-like_DNA-bd_sf"/>
</dbReference>
<dbReference type="SMART" id="SM00415">
    <property type="entry name" value="HSF"/>
    <property type="match status" value="1"/>
</dbReference>
<feature type="compositionally biased region" description="Low complexity" evidence="10">
    <location>
        <begin position="613"/>
        <end position="629"/>
    </location>
</feature>
<evidence type="ECO:0000256" key="4">
    <source>
        <dbReference type="ARBA" id="ARBA00023125"/>
    </source>
</evidence>
<organism evidence="12 13">
    <name type="scientific">Ogataea polymorpha</name>
    <dbReference type="NCBI Taxonomy" id="460523"/>
    <lineage>
        <taxon>Eukaryota</taxon>
        <taxon>Fungi</taxon>
        <taxon>Dikarya</taxon>
        <taxon>Ascomycota</taxon>
        <taxon>Saccharomycotina</taxon>
        <taxon>Pichiomycetes</taxon>
        <taxon>Pichiales</taxon>
        <taxon>Pichiaceae</taxon>
        <taxon>Ogataea</taxon>
    </lineage>
</organism>
<dbReference type="AlphaFoldDB" id="A0A9P8PPD2"/>
<accession>A0A9P8PPD2</accession>
<keyword evidence="3" id="KW-0805">Transcription regulation</keyword>
<gene>
    <name evidence="12" type="ORF">OGATHE_001575</name>
</gene>
<reference evidence="12" key="1">
    <citation type="journal article" date="2021" name="Open Biol.">
        <title>Shared evolutionary footprints suggest mitochondrial oxidative damage underlies multiple complex I losses in fungi.</title>
        <authorList>
            <person name="Schikora-Tamarit M.A."/>
            <person name="Marcet-Houben M."/>
            <person name="Nosek J."/>
            <person name="Gabaldon T."/>
        </authorList>
    </citation>
    <scope>NUCLEOTIDE SEQUENCE</scope>
    <source>
        <strain evidence="12">NCAIM Y.01608</strain>
    </source>
</reference>
<dbReference type="Gene3D" id="1.10.10.10">
    <property type="entry name" value="Winged helix-like DNA-binding domain superfamily/Winged helix DNA-binding domain"/>
    <property type="match status" value="1"/>
</dbReference>
<evidence type="ECO:0000256" key="9">
    <source>
        <dbReference type="RuleBase" id="RU004020"/>
    </source>
</evidence>
<dbReference type="PROSITE" id="PS00434">
    <property type="entry name" value="HSF_DOMAIN"/>
    <property type="match status" value="1"/>
</dbReference>
<keyword evidence="5" id="KW-0804">Transcription</keyword>
<dbReference type="PANTHER" id="PTHR10015">
    <property type="entry name" value="HEAT SHOCK TRANSCRIPTION FACTOR"/>
    <property type="match status" value="1"/>
</dbReference>
<feature type="region of interest" description="Disordered" evidence="10">
    <location>
        <begin position="139"/>
        <end position="170"/>
    </location>
</feature>
<feature type="compositionally biased region" description="Polar residues" evidence="10">
    <location>
        <begin position="140"/>
        <end position="153"/>
    </location>
</feature>
<keyword evidence="4" id="KW-0238">DNA-binding</keyword>
<protein>
    <recommendedName>
        <fullName evidence="7">Heat shock transcription factor</fullName>
    </recommendedName>
    <alternativeName>
        <fullName evidence="8">Heat shock factor protein</fullName>
    </alternativeName>
</protein>
<comment type="caution">
    <text evidence="12">The sequence shown here is derived from an EMBL/GenBank/DDBJ whole genome shotgun (WGS) entry which is preliminary data.</text>
</comment>
<dbReference type="SUPFAM" id="SSF46785">
    <property type="entry name" value="Winged helix' DNA-binding domain"/>
    <property type="match status" value="1"/>
</dbReference>
<dbReference type="EMBL" id="JAEUBD010000382">
    <property type="protein sequence ID" value="KAH3675235.1"/>
    <property type="molecule type" value="Genomic_DNA"/>
</dbReference>
<evidence type="ECO:0000313" key="12">
    <source>
        <dbReference type="EMBL" id="KAH3675235.1"/>
    </source>
</evidence>
<evidence type="ECO:0000256" key="8">
    <source>
        <dbReference type="ARBA" id="ARBA00084017"/>
    </source>
</evidence>